<dbReference type="RefSeq" id="WP_305999287.1">
    <property type="nucleotide sequence ID" value="NZ_JASNFN010000006.1"/>
</dbReference>
<evidence type="ECO:0000256" key="1">
    <source>
        <dbReference type="SAM" id="MobiDB-lite"/>
    </source>
</evidence>
<evidence type="ECO:0000256" key="2">
    <source>
        <dbReference type="SAM" id="SignalP"/>
    </source>
</evidence>
<keyword evidence="2" id="KW-0732">Signal</keyword>
<feature type="chain" id="PRO_5047414095" description="Peptidase propeptide and YPEB domain-containing protein" evidence="2">
    <location>
        <begin position="29"/>
        <end position="123"/>
    </location>
</feature>
<organism evidence="3 4">
    <name type="scientific">Blastococcus carthaginiensis</name>
    <dbReference type="NCBI Taxonomy" id="3050034"/>
    <lineage>
        <taxon>Bacteria</taxon>
        <taxon>Bacillati</taxon>
        <taxon>Actinomycetota</taxon>
        <taxon>Actinomycetes</taxon>
        <taxon>Geodermatophilales</taxon>
        <taxon>Geodermatophilaceae</taxon>
        <taxon>Blastococcus</taxon>
    </lineage>
</organism>
<evidence type="ECO:0008006" key="5">
    <source>
        <dbReference type="Google" id="ProtNLM"/>
    </source>
</evidence>
<feature type="region of interest" description="Disordered" evidence="1">
    <location>
        <begin position="28"/>
        <end position="66"/>
    </location>
</feature>
<feature type="compositionally biased region" description="Acidic residues" evidence="1">
    <location>
        <begin position="43"/>
        <end position="58"/>
    </location>
</feature>
<proteinExistence type="predicted"/>
<evidence type="ECO:0000313" key="4">
    <source>
        <dbReference type="Proteomes" id="UP001233673"/>
    </source>
</evidence>
<dbReference type="Gene3D" id="3.30.505.20">
    <property type="match status" value="1"/>
</dbReference>
<sequence length="123" mass="12391">MNSKVKGATLGAAALAAVVIGGTQIAQAENDAPPQADAVVGEDGTEVPEDDAGEEDEQVTGPDRDEAGAAALEAAGPGTVTEVEVADEGDTGYEVEIRLGDGTFVEVALDESFTVVSVEKDDD</sequence>
<dbReference type="EMBL" id="JASNFN010000006">
    <property type="protein sequence ID" value="MDP5182604.1"/>
    <property type="molecule type" value="Genomic_DNA"/>
</dbReference>
<comment type="caution">
    <text evidence="3">The sequence shown here is derived from an EMBL/GenBank/DDBJ whole genome shotgun (WGS) entry which is preliminary data.</text>
</comment>
<feature type="signal peptide" evidence="2">
    <location>
        <begin position="1"/>
        <end position="28"/>
    </location>
</feature>
<protein>
    <recommendedName>
        <fullName evidence="5">Peptidase propeptide and YPEB domain-containing protein</fullName>
    </recommendedName>
</protein>
<name>A0ABT9IBP2_9ACTN</name>
<dbReference type="Proteomes" id="UP001233673">
    <property type="component" value="Unassembled WGS sequence"/>
</dbReference>
<keyword evidence="4" id="KW-1185">Reference proteome</keyword>
<accession>A0ABT9IBP2</accession>
<evidence type="ECO:0000313" key="3">
    <source>
        <dbReference type="EMBL" id="MDP5182604.1"/>
    </source>
</evidence>
<reference evidence="4" key="1">
    <citation type="submission" date="2023-05" db="EMBL/GenBank/DDBJ databases">
        <title>Draft genome of Pseudofrankia sp. BMG5.37.</title>
        <authorList>
            <person name="Gtari M."/>
            <person name="Ghodhbane F."/>
            <person name="Sbissi I."/>
        </authorList>
    </citation>
    <scope>NUCLEOTIDE SEQUENCE [LARGE SCALE GENOMIC DNA]</scope>
    <source>
        <strain evidence="4">BMG 814</strain>
    </source>
</reference>
<gene>
    <name evidence="3" type="ORF">QOZ88_08125</name>
</gene>